<dbReference type="eggNOG" id="COG1396">
    <property type="taxonomic scope" value="Bacteria"/>
</dbReference>
<evidence type="ECO:0000313" key="3">
    <source>
        <dbReference type="Proteomes" id="UP000007887"/>
    </source>
</evidence>
<accession>I0GRJ3</accession>
<name>I0GRJ3_SELRL</name>
<reference evidence="2 3" key="1">
    <citation type="submission" date="2011-10" db="EMBL/GenBank/DDBJ databases">
        <title>Whole genome sequence of Selenomonas ruminantium subsp. lactilytica TAM6421.</title>
        <authorList>
            <person name="Oguchi A."/>
            <person name="Ankai A."/>
            <person name="Kaneko J."/>
            <person name="Yamada-Narita S."/>
            <person name="Fukui S."/>
            <person name="Takahashi M."/>
            <person name="Onodera T."/>
            <person name="Kojima S."/>
            <person name="Fushimi T."/>
            <person name="Abe N."/>
            <person name="Kamio Y."/>
            <person name="Yamazaki S."/>
            <person name="Fujita N."/>
        </authorList>
    </citation>
    <scope>NUCLEOTIDE SEQUENCE [LARGE SCALE GENOMIC DNA]</scope>
    <source>
        <strain evidence="3">NBRC 103574 / TAM6421</strain>
    </source>
</reference>
<dbReference type="SMART" id="SM00530">
    <property type="entry name" value="HTH_XRE"/>
    <property type="match status" value="2"/>
</dbReference>
<dbReference type="HOGENOM" id="CLU_1015233_0_0_9"/>
<dbReference type="InterPro" id="IPR001387">
    <property type="entry name" value="Cro/C1-type_HTH"/>
</dbReference>
<dbReference type="Pfam" id="PF01381">
    <property type="entry name" value="HTH_3"/>
    <property type="match status" value="1"/>
</dbReference>
<dbReference type="AlphaFoldDB" id="I0GRJ3"/>
<organism evidence="2 3">
    <name type="scientific">Selenomonas ruminantium subsp. lactilytica (strain NBRC 103574 / TAM6421)</name>
    <dbReference type="NCBI Taxonomy" id="927704"/>
    <lineage>
        <taxon>Bacteria</taxon>
        <taxon>Bacillati</taxon>
        <taxon>Bacillota</taxon>
        <taxon>Negativicutes</taxon>
        <taxon>Selenomonadales</taxon>
        <taxon>Selenomonadaceae</taxon>
        <taxon>Selenomonas</taxon>
    </lineage>
</organism>
<dbReference type="EMBL" id="AP012292">
    <property type="protein sequence ID" value="BAL83380.1"/>
    <property type="molecule type" value="Genomic_DNA"/>
</dbReference>
<dbReference type="CDD" id="cd00093">
    <property type="entry name" value="HTH_XRE"/>
    <property type="match status" value="1"/>
</dbReference>
<evidence type="ECO:0000259" key="1">
    <source>
        <dbReference type="PROSITE" id="PS50943"/>
    </source>
</evidence>
<dbReference type="InterPro" id="IPR010982">
    <property type="entry name" value="Lambda_DNA-bd_dom_sf"/>
</dbReference>
<proteinExistence type="predicted"/>
<dbReference type="RefSeq" id="WP_014424813.1">
    <property type="nucleotide sequence ID" value="NC_017068.1"/>
</dbReference>
<feature type="domain" description="HTH cro/C1-type" evidence="1">
    <location>
        <begin position="8"/>
        <end position="63"/>
    </location>
</feature>
<evidence type="ECO:0000313" key="2">
    <source>
        <dbReference type="EMBL" id="BAL83380.1"/>
    </source>
</evidence>
<dbReference type="SUPFAM" id="SSF47413">
    <property type="entry name" value="lambda repressor-like DNA-binding domains"/>
    <property type="match status" value="2"/>
</dbReference>
<dbReference type="Proteomes" id="UP000007887">
    <property type="component" value="Chromosome"/>
</dbReference>
<gene>
    <name evidence="2" type="ordered locus">SELR_16720</name>
</gene>
<sequence length="274" mass="31023">MMAPSEKIQICLDMKNLKRKDLATAANMPASTISDFLNGKTTKLDITKAQSIANTLGCTLDYLVGDDTIGVDISTALKAEREEHGETTDIVSLNTKIPEALIMKYEHGDEPVSFFLFGKLCEHYDLSVWDFLQKYDFYDEYIPPHFNGDAGAYEAFKKAEREDALKSSAGYPELRDIVEKGMYVVNGQPARRSFYRDLHLDVERIYMHPYAVWAPNENIKGDEEAAVEEFVSVTKQYATDAQVANLEHALANAKNLDERVKTAMAYYYEIVIDR</sequence>
<protein>
    <submittedName>
        <fullName evidence="2">Putative phage repressor</fullName>
    </submittedName>
</protein>
<dbReference type="PROSITE" id="PS50943">
    <property type="entry name" value="HTH_CROC1"/>
    <property type="match status" value="1"/>
</dbReference>
<dbReference type="GO" id="GO:0003677">
    <property type="term" value="F:DNA binding"/>
    <property type="evidence" value="ECO:0007669"/>
    <property type="project" value="InterPro"/>
</dbReference>
<dbReference type="Gene3D" id="1.10.260.40">
    <property type="entry name" value="lambda repressor-like DNA-binding domains"/>
    <property type="match status" value="2"/>
</dbReference>
<dbReference type="KEGG" id="sri:SELR_16720"/>
<dbReference type="PATRIC" id="fig|927704.6.peg.1731"/>
<dbReference type="OrthoDB" id="5190137at2"/>